<dbReference type="GO" id="GO:0004185">
    <property type="term" value="F:serine-type carboxypeptidase activity"/>
    <property type="evidence" value="ECO:0007669"/>
    <property type="project" value="InterPro"/>
</dbReference>
<dbReference type="GO" id="GO:0006508">
    <property type="term" value="P:proteolysis"/>
    <property type="evidence" value="ECO:0007669"/>
    <property type="project" value="InterPro"/>
</dbReference>
<feature type="region of interest" description="Disordered" evidence="1">
    <location>
        <begin position="1"/>
        <end position="22"/>
    </location>
</feature>
<evidence type="ECO:0000256" key="1">
    <source>
        <dbReference type="SAM" id="MobiDB-lite"/>
    </source>
</evidence>
<gene>
    <name evidence="2" type="ORF">G1H19_09420</name>
</gene>
<sequence length="494" mass="53630">MPADDRPSPAPTPTEGPAAAVPEPADDLVVTHHELGSGPDALRYTATTGRVVLREEVVEDGRSRGVQPRAQLFSTSYVLDGADPATRPVTFAFNGGPGSSSVWLHMGLLGPRRVVMGDAGDLAPPPYALADNLQTLLRVSDLVFIDPVSTGYSRTHEGHTADDFHGFTRDVESVGEFIRLWTSRNGRWLSPKFLAGESYGTTRAAALAGHLATGCGMYVNGLVLISSVLDIGSVDFEPGSDLGYALYLPTYTAAAHFHGRVDGELRARVAEAEEFAARELPWALGRGSRLTGEERSAVVARYAELTGLSPGYVDRADLRVDLFAFTAELLREERTLIGRLDMRFTGWLADPNDARMTGHDPSSAAIMGPYSATLNAYLRGELGYASDLTYNVLTPKVHPWSYKEFEGRSVEATGALTTAMQANPHMRVHIACGWYDGATPHFAAEHVMAHLRVPPAALDRVEWAYYEAGHMMYVHEPSRLQQSADLADFVTRAC</sequence>
<comment type="caution">
    <text evidence="2">The sequence shown here is derived from an EMBL/GenBank/DDBJ whole genome shotgun (WGS) entry which is preliminary data.</text>
</comment>
<dbReference type="Gene3D" id="3.40.50.1820">
    <property type="entry name" value="alpha/beta hydrolase"/>
    <property type="match status" value="1"/>
</dbReference>
<keyword evidence="3" id="KW-1185">Reference proteome</keyword>
<reference evidence="2 3" key="1">
    <citation type="submission" date="2020-02" db="EMBL/GenBank/DDBJ databases">
        <title>The whole genome sequence of CPCC 205119.</title>
        <authorList>
            <person name="Jiang Z."/>
        </authorList>
    </citation>
    <scope>NUCLEOTIDE SEQUENCE [LARGE SCALE GENOMIC DNA]</scope>
    <source>
        <strain evidence="2 3">CPCC 205119</strain>
    </source>
</reference>
<dbReference type="Proteomes" id="UP000470470">
    <property type="component" value="Unassembled WGS sequence"/>
</dbReference>
<evidence type="ECO:0000313" key="2">
    <source>
        <dbReference type="EMBL" id="NEL54218.1"/>
    </source>
</evidence>
<evidence type="ECO:0000313" key="3">
    <source>
        <dbReference type="Proteomes" id="UP000470470"/>
    </source>
</evidence>
<dbReference type="Pfam" id="PF00450">
    <property type="entry name" value="Peptidase_S10"/>
    <property type="match status" value="1"/>
</dbReference>
<proteinExistence type="predicted"/>
<dbReference type="AlphaFoldDB" id="A0A7K3WCM4"/>
<dbReference type="InterPro" id="IPR029058">
    <property type="entry name" value="AB_hydrolase_fold"/>
</dbReference>
<dbReference type="RefSeq" id="WP_152727707.1">
    <property type="nucleotide sequence ID" value="NZ_JAABOZ010000001.1"/>
</dbReference>
<name>A0A7K3WCM4_9ACTN</name>
<dbReference type="InterPro" id="IPR001563">
    <property type="entry name" value="Peptidase_S10"/>
</dbReference>
<accession>A0A7K3WCM4</accession>
<dbReference type="EMBL" id="JAAGWK010000011">
    <property type="protein sequence ID" value="NEL54218.1"/>
    <property type="molecule type" value="Genomic_DNA"/>
</dbReference>
<protein>
    <submittedName>
        <fullName evidence="2">Peptidase S10</fullName>
    </submittedName>
</protein>
<dbReference type="SUPFAM" id="SSF53474">
    <property type="entry name" value="alpha/beta-Hydrolases"/>
    <property type="match status" value="1"/>
</dbReference>
<organism evidence="2 3">
    <name type="scientific">Goekera deserti</name>
    <dbReference type="NCBI Taxonomy" id="2497753"/>
    <lineage>
        <taxon>Bacteria</taxon>
        <taxon>Bacillati</taxon>
        <taxon>Actinomycetota</taxon>
        <taxon>Actinomycetes</taxon>
        <taxon>Geodermatophilales</taxon>
        <taxon>Geodermatophilaceae</taxon>
        <taxon>Goekera</taxon>
    </lineage>
</organism>